<evidence type="ECO:0000256" key="4">
    <source>
        <dbReference type="ARBA" id="ARBA00022692"/>
    </source>
</evidence>
<dbReference type="GO" id="GO:0005242">
    <property type="term" value="F:inward rectifier potassium channel activity"/>
    <property type="evidence" value="ECO:0007669"/>
    <property type="project" value="InterPro"/>
</dbReference>
<evidence type="ECO:0000256" key="6">
    <source>
        <dbReference type="ARBA" id="ARBA00022958"/>
    </source>
</evidence>
<dbReference type="InterPro" id="IPR016449">
    <property type="entry name" value="K_chnl_inward-rec_Kir"/>
</dbReference>
<feature type="compositionally biased region" description="Polar residues" evidence="12">
    <location>
        <begin position="852"/>
        <end position="865"/>
    </location>
</feature>
<comment type="caution">
    <text evidence="15">The sequence shown here is derived from an EMBL/GenBank/DDBJ whole genome shotgun (WGS) entry which is preliminary data.</text>
</comment>
<sequence>MDKITFDPPLSPDEQVRWQHAQNTIAHLLTLNTSNGKTSPFILLFMGALPRGDSTPVANGTPPETHYDNNPDLIPMCGMTTKASLVFSTAGVPTYLYKVDYDDKPVWYTTMADNGDWNNKGQFPGSYMYTPASSGFVTDSDVIIQKFKELPEWAPYWEKINTAPSPTVDEEVLNSNPFFALIPHMGGEEGVIEKLNENVFAPLNKFFSENEDKQFLGGDSLSIHDANLGYFLCMANMVGLFFDAKSGINQEHTALFSYLKRFMTTQPLRVSTDYMFVPPSLNCGKLISTLTKYGMVKREPKLAPEDLPLSCLYQPFKMSAPVDHAALAETLSLRAEKSFTLKSEMEDNGLGEYYGGMAANDITSFEDARSLEDADLKDPEIGMNNIQIKRFKRMLKNVPKGPTIFPSFDPELDTPEAARFALVSNLIKTTKKKEYIIVFIGAMAPYSGTRSIAKGERPSDWYDNDSKLQPFCSFSNLVAMAAYAIDMPVILFKVSYTDKPTWYTTMNGEELWNNKGTFPGVYLKTEEKPEGRWISDSDVIMKMLESEFQGRFGALNPSPTAPTPCPENIYAENIFFKSFPYIKGEDDDDPMRAIFDEQYFKPLNDFLTSSNYDFLDGSVVGLKDCKFAFFACMVNMLGVYFEGKSMIASHHQKVYDYLNRVMNSDALANANGWEVVRPDTIMAMFTARLKGYGMELRDNVMNFESLPEDTTHIYYENLGDRKKTKVVSVVVKKGGDESKGATAETTPTPVSLEAQLDAIGLAKFHPKLEANGITTEQQARTLDDDDLKDPEIGMNNLQVKRFKKMLQGLITPIIAVIKEDAPLVIQVGDEGEGRIVRKLAKAEKRKKKYGQTPRSTIPATANSQSSTAVVSNKPLPSVLTLPLPHPKEYISFYQEYEDLSKPNLSPGRPLNLKFKVKLDAKSLQSFQEVQSLITHLDDLNSDGSAPYIILFIGGLPRTKYPTYNSKTLHLPTSNAFQYDNDPDLLPICAFTTLCSILYTVSNYNVYYYTISYDDKPSWYTNIDGQEKWNNKGTFPGAYVGGQWIMESEVIFKYLEDNESKEWKELNVVPANLNKEVYETNVLFKIIPHILKAGHCCREEVNEAFFKPLDEWLRNNKGSIFLGGDSIKLPDIRMAYMFTMVNMIGLFWDGESLVKQEYTEVFDYMERFMNEEALSVVGRYYFTEPSTNLKKLIGSLEKMGMSLRERRIKPEEIPLDAGSRYYLSRDGVKREFKKDEEEEEEEEEEESVLKKELKPEPEAPPVAVKIATPRQQQQQGEFEETATTLKPLMTPDEKKLRASRNLKSMKGRLLSISAFKGVLAKITRKGAKIDLSDGDGEDGEGVVSEGDDSDSTPNSTTSGSSASSSGWFGSKKKMKKKKAESLRPTIDKSSLKSRTQRSTNINWSKNWYWMLLDSTWKELSMVVVVVYVSIALVLALLMMPFFSEIGGTEDSEMEDFEVGFVFIMTNLLSIGLGTFEPSGRATRFITVISYFLGLIINVLMFSIVVTKFQRPQAEIVFSQRALFTSRDQIPFFVFRLGNLRGNLLYYPKVVITLQTPIKTKERETMMKMQNVPIQTIPSTVSGSITFAHMIDDNSPLKFITSKSKFESLSEGDLIFSVAFSAFDSTFHSDIVSSKKYFVKDLMFGARFGDIMETKDGVNSVNWDKFNTYLEVEAKEAYRSLAVMAKRKNAEQKAAAAGESSQLFTQNKSLKKLVSEAGGCMGKSVECEGWAEAFGQPLLWKDGVYYRGVESCMEICRGMRGGEFEKLIIDSLHLDWLSRIYGTLNAALLSFTKKGSKADMQASKECLMKVLKDLDGHLERYGGGGKNLLVGADWHLIDCLLAPTLHRASCSLSYFEGAPLPGVSLNAYLTLVCTSERWLRAVATSDGTEASAVYMESLRIALGKNVRPKKRRQSANICI</sequence>
<keyword evidence="5 11" id="KW-0851">Voltage-gated channel</keyword>
<feature type="compositionally biased region" description="Basic and acidic residues" evidence="12">
    <location>
        <begin position="1246"/>
        <end position="1256"/>
    </location>
</feature>
<evidence type="ECO:0000313" key="16">
    <source>
        <dbReference type="Proteomes" id="UP001162640"/>
    </source>
</evidence>
<dbReference type="SUPFAM" id="SSF81324">
    <property type="entry name" value="Voltage-gated potassium channels"/>
    <property type="match status" value="1"/>
</dbReference>
<dbReference type="GO" id="GO:0005886">
    <property type="term" value="C:plasma membrane"/>
    <property type="evidence" value="ECO:0007669"/>
    <property type="project" value="TreeGrafter"/>
</dbReference>
<dbReference type="InterPro" id="IPR013518">
    <property type="entry name" value="K_chnl_inward-rec_Kir_cyto"/>
</dbReference>
<keyword evidence="4 11" id="KW-0812">Transmembrane</keyword>
<name>A0A9W7A2X7_9STRA</name>
<evidence type="ECO:0000256" key="3">
    <source>
        <dbReference type="ARBA" id="ARBA00022538"/>
    </source>
</evidence>
<feature type="transmembrane region" description="Helical" evidence="13">
    <location>
        <begin position="1457"/>
        <end position="1474"/>
    </location>
</feature>
<feature type="domain" description="Inward rectifier potassium channel C-terminal" evidence="14">
    <location>
        <begin position="1514"/>
        <end position="1674"/>
    </location>
</feature>
<dbReference type="GO" id="GO:1990573">
    <property type="term" value="P:potassium ion import across plasma membrane"/>
    <property type="evidence" value="ECO:0007669"/>
    <property type="project" value="TreeGrafter"/>
</dbReference>
<evidence type="ECO:0000256" key="13">
    <source>
        <dbReference type="SAM" id="Phobius"/>
    </source>
</evidence>
<reference evidence="16" key="1">
    <citation type="journal article" date="2023" name="Commun. Biol.">
        <title>Genome analysis of Parmales, the sister group of diatoms, reveals the evolutionary specialization of diatoms from phago-mixotrophs to photoautotrophs.</title>
        <authorList>
            <person name="Ban H."/>
            <person name="Sato S."/>
            <person name="Yoshikawa S."/>
            <person name="Yamada K."/>
            <person name="Nakamura Y."/>
            <person name="Ichinomiya M."/>
            <person name="Sato N."/>
            <person name="Blanc-Mathieu R."/>
            <person name="Endo H."/>
            <person name="Kuwata A."/>
            <person name="Ogata H."/>
        </authorList>
    </citation>
    <scope>NUCLEOTIDE SEQUENCE [LARGE SCALE GENOMIC DNA]</scope>
</reference>
<feature type="compositionally biased region" description="Basic and acidic residues" evidence="12">
    <location>
        <begin position="1378"/>
        <end position="1389"/>
    </location>
</feature>
<keyword evidence="7 13" id="KW-1133">Transmembrane helix</keyword>
<keyword evidence="6 11" id="KW-0630">Potassium</keyword>
<dbReference type="Gene3D" id="1.20.1050.10">
    <property type="match status" value="3"/>
</dbReference>
<accession>A0A9W7A2X7</accession>
<evidence type="ECO:0000256" key="10">
    <source>
        <dbReference type="ARBA" id="ARBA00023303"/>
    </source>
</evidence>
<keyword evidence="9 13" id="KW-0472">Membrane</keyword>
<evidence type="ECO:0000256" key="2">
    <source>
        <dbReference type="ARBA" id="ARBA00022448"/>
    </source>
</evidence>
<dbReference type="InterPro" id="IPR036282">
    <property type="entry name" value="Glutathione-S-Trfase_C_sf"/>
</dbReference>
<keyword evidence="10 11" id="KW-0407">Ion channel</keyword>
<evidence type="ECO:0000256" key="9">
    <source>
        <dbReference type="ARBA" id="ARBA00023136"/>
    </source>
</evidence>
<dbReference type="InterPro" id="IPR041647">
    <property type="entry name" value="IRK_C"/>
</dbReference>
<evidence type="ECO:0000313" key="15">
    <source>
        <dbReference type="EMBL" id="GMH61927.1"/>
    </source>
</evidence>
<dbReference type="Proteomes" id="UP001162640">
    <property type="component" value="Unassembled WGS sequence"/>
</dbReference>
<feature type="region of interest" description="Disordered" evidence="12">
    <location>
        <begin position="1231"/>
        <end position="1294"/>
    </location>
</feature>
<dbReference type="SUPFAM" id="SSF81296">
    <property type="entry name" value="E set domains"/>
    <property type="match status" value="1"/>
</dbReference>
<dbReference type="GO" id="GO:0034702">
    <property type="term" value="C:monoatomic ion channel complex"/>
    <property type="evidence" value="ECO:0007669"/>
    <property type="project" value="UniProtKB-KW"/>
</dbReference>
<dbReference type="Gene3D" id="2.60.40.1400">
    <property type="entry name" value="G protein-activated inward rectifier potassium channel 1"/>
    <property type="match status" value="1"/>
</dbReference>
<feature type="region of interest" description="Disordered" evidence="12">
    <location>
        <begin position="845"/>
        <end position="865"/>
    </location>
</feature>
<feature type="compositionally biased region" description="Low complexity" evidence="12">
    <location>
        <begin position="1350"/>
        <end position="1368"/>
    </location>
</feature>
<gene>
    <name evidence="15" type="ORF">TL16_g03366</name>
</gene>
<organism evidence="15 16">
    <name type="scientific">Triparma laevis f. inornata</name>
    <dbReference type="NCBI Taxonomy" id="1714386"/>
    <lineage>
        <taxon>Eukaryota</taxon>
        <taxon>Sar</taxon>
        <taxon>Stramenopiles</taxon>
        <taxon>Ochrophyta</taxon>
        <taxon>Bolidophyceae</taxon>
        <taxon>Parmales</taxon>
        <taxon>Triparmaceae</taxon>
        <taxon>Triparma</taxon>
    </lineage>
</organism>
<proteinExistence type="inferred from homology"/>
<dbReference type="InterPro" id="IPR014756">
    <property type="entry name" value="Ig_E-set"/>
</dbReference>
<keyword evidence="3 11" id="KW-0633">Potassium transport</keyword>
<dbReference type="Gene3D" id="3.40.30.10">
    <property type="entry name" value="Glutaredoxin"/>
    <property type="match status" value="2"/>
</dbReference>
<comment type="subcellular location">
    <subcellularLocation>
        <location evidence="1 11">Membrane</location>
        <topology evidence="1 11">Multi-pass membrane protein</topology>
    </subcellularLocation>
</comment>
<dbReference type="PANTHER" id="PTHR11767">
    <property type="entry name" value="INWARD RECTIFIER POTASSIUM CHANNEL"/>
    <property type="match status" value="1"/>
</dbReference>
<dbReference type="EMBL" id="BLQM01000088">
    <property type="protein sequence ID" value="GMH61927.1"/>
    <property type="molecule type" value="Genomic_DNA"/>
</dbReference>
<evidence type="ECO:0000256" key="8">
    <source>
        <dbReference type="ARBA" id="ARBA00023065"/>
    </source>
</evidence>
<evidence type="ECO:0000256" key="12">
    <source>
        <dbReference type="SAM" id="MobiDB-lite"/>
    </source>
</evidence>
<protein>
    <recommendedName>
        <fullName evidence="14">Inward rectifier potassium channel C-terminal domain-containing protein</fullName>
    </recommendedName>
</protein>
<dbReference type="GO" id="GO:0034765">
    <property type="term" value="P:regulation of monoatomic ion transmembrane transport"/>
    <property type="evidence" value="ECO:0007669"/>
    <property type="project" value="TreeGrafter"/>
</dbReference>
<evidence type="ECO:0000256" key="7">
    <source>
        <dbReference type="ARBA" id="ARBA00022989"/>
    </source>
</evidence>
<dbReference type="PANTHER" id="PTHR11767:SF102">
    <property type="entry name" value="INWARDLY RECTIFYING POTASSIUM CHANNEL 1, ISOFORM F"/>
    <property type="match status" value="1"/>
</dbReference>
<feature type="transmembrane region" description="Helical" evidence="13">
    <location>
        <begin position="1418"/>
        <end position="1437"/>
    </location>
</feature>
<evidence type="ECO:0000256" key="1">
    <source>
        <dbReference type="ARBA" id="ARBA00004141"/>
    </source>
</evidence>
<keyword evidence="2 11" id="KW-0813">Transport</keyword>
<comment type="similarity">
    <text evidence="11">Belongs to the inward rectifier-type potassium channel (TC 1.A.2.1) family.</text>
</comment>
<evidence type="ECO:0000259" key="14">
    <source>
        <dbReference type="Pfam" id="PF17655"/>
    </source>
</evidence>
<feature type="region of interest" description="Disordered" evidence="12">
    <location>
        <begin position="1328"/>
        <end position="1392"/>
    </location>
</feature>
<dbReference type="Pfam" id="PF17655">
    <property type="entry name" value="IRK_C"/>
    <property type="match status" value="1"/>
</dbReference>
<keyword evidence="8 11" id="KW-0406">Ion transport</keyword>
<feature type="transmembrane region" description="Helical" evidence="13">
    <location>
        <begin position="1486"/>
        <end position="1504"/>
    </location>
</feature>
<evidence type="ECO:0000256" key="11">
    <source>
        <dbReference type="RuleBase" id="RU003822"/>
    </source>
</evidence>
<feature type="compositionally biased region" description="Polar residues" evidence="12">
    <location>
        <begin position="1268"/>
        <end position="1283"/>
    </location>
</feature>
<feature type="compositionally biased region" description="Acidic residues" evidence="12">
    <location>
        <begin position="1331"/>
        <end position="1349"/>
    </location>
</feature>
<dbReference type="SUPFAM" id="SSF47616">
    <property type="entry name" value="GST C-terminal domain-like"/>
    <property type="match status" value="3"/>
</dbReference>
<evidence type="ECO:0000256" key="5">
    <source>
        <dbReference type="ARBA" id="ARBA00022882"/>
    </source>
</evidence>
<dbReference type="Gene3D" id="1.10.287.70">
    <property type="match status" value="1"/>
</dbReference>
<feature type="compositionally biased region" description="Acidic residues" evidence="12">
    <location>
        <begin position="1235"/>
        <end position="1245"/>
    </location>
</feature>